<evidence type="ECO:0000313" key="2">
    <source>
        <dbReference type="EMBL" id="KAK3871936.1"/>
    </source>
</evidence>
<keyword evidence="3" id="KW-1185">Reference proteome</keyword>
<evidence type="ECO:0000256" key="1">
    <source>
        <dbReference type="SAM" id="MobiDB-lite"/>
    </source>
</evidence>
<organism evidence="2 3">
    <name type="scientific">Petrolisthes cinctipes</name>
    <name type="common">Flat porcelain crab</name>
    <dbReference type="NCBI Taxonomy" id="88211"/>
    <lineage>
        <taxon>Eukaryota</taxon>
        <taxon>Metazoa</taxon>
        <taxon>Ecdysozoa</taxon>
        <taxon>Arthropoda</taxon>
        <taxon>Crustacea</taxon>
        <taxon>Multicrustacea</taxon>
        <taxon>Malacostraca</taxon>
        <taxon>Eumalacostraca</taxon>
        <taxon>Eucarida</taxon>
        <taxon>Decapoda</taxon>
        <taxon>Pleocyemata</taxon>
        <taxon>Anomura</taxon>
        <taxon>Galatheoidea</taxon>
        <taxon>Porcellanidae</taxon>
        <taxon>Petrolisthes</taxon>
    </lineage>
</organism>
<dbReference type="EMBL" id="JAWQEG010002450">
    <property type="protein sequence ID" value="KAK3871936.1"/>
    <property type="molecule type" value="Genomic_DNA"/>
</dbReference>
<dbReference type="Proteomes" id="UP001286313">
    <property type="component" value="Unassembled WGS sequence"/>
</dbReference>
<evidence type="ECO:0000313" key="3">
    <source>
        <dbReference type="Proteomes" id="UP001286313"/>
    </source>
</evidence>
<accession>A0AAE1FDR6</accession>
<protein>
    <submittedName>
        <fullName evidence="2">Uncharacterized protein</fullName>
    </submittedName>
</protein>
<name>A0AAE1FDR6_PETCI</name>
<gene>
    <name evidence="2" type="ORF">Pcinc_022955</name>
</gene>
<feature type="region of interest" description="Disordered" evidence="1">
    <location>
        <begin position="83"/>
        <end position="107"/>
    </location>
</feature>
<comment type="caution">
    <text evidence="2">The sequence shown here is derived from an EMBL/GenBank/DDBJ whole genome shotgun (WGS) entry which is preliminary data.</text>
</comment>
<reference evidence="2" key="1">
    <citation type="submission" date="2023-10" db="EMBL/GenBank/DDBJ databases">
        <title>Genome assemblies of two species of porcelain crab, Petrolisthes cinctipes and Petrolisthes manimaculis (Anomura: Porcellanidae).</title>
        <authorList>
            <person name="Angst P."/>
        </authorList>
    </citation>
    <scope>NUCLEOTIDE SEQUENCE</scope>
    <source>
        <strain evidence="2">PB745_01</strain>
        <tissue evidence="2">Gill</tissue>
    </source>
</reference>
<proteinExistence type="predicted"/>
<sequence>MVVGVVSGGQPCTMDGVVSGHSYNWRCTPFSLIFLSCPSYNSWCLLKDFQRTEGWTGMMTSRHWEPITRPFLALERHVTPEAPITRDLTPSRLPAHSRHFQAANQRE</sequence>
<dbReference type="AlphaFoldDB" id="A0AAE1FDR6"/>